<feature type="transmembrane region" description="Helical" evidence="10">
    <location>
        <begin position="245"/>
        <end position="266"/>
    </location>
</feature>
<dbReference type="Pfam" id="PF00003">
    <property type="entry name" value="7tm_3"/>
    <property type="match status" value="1"/>
</dbReference>
<feature type="transmembrane region" description="Helical" evidence="10">
    <location>
        <begin position="340"/>
        <end position="361"/>
    </location>
</feature>
<feature type="transmembrane region" description="Helical" evidence="10">
    <location>
        <begin position="166"/>
        <end position="184"/>
    </location>
</feature>
<feature type="transmembrane region" description="Helical" evidence="10">
    <location>
        <begin position="131"/>
        <end position="154"/>
    </location>
</feature>
<evidence type="ECO:0000256" key="10">
    <source>
        <dbReference type="SAM" id="Phobius"/>
    </source>
</evidence>
<organism evidence="12">
    <name type="scientific">Cyclophora tenuis</name>
    <name type="common">Marine diatom</name>
    <dbReference type="NCBI Taxonomy" id="216820"/>
    <lineage>
        <taxon>Eukaryota</taxon>
        <taxon>Sar</taxon>
        <taxon>Stramenopiles</taxon>
        <taxon>Ochrophyta</taxon>
        <taxon>Bacillariophyta</taxon>
        <taxon>Fragilariophyceae</taxon>
        <taxon>Fragilariophycidae</taxon>
        <taxon>Cyclophorales</taxon>
        <taxon>Cyclophoraceae</taxon>
        <taxon>Cyclophora</taxon>
    </lineage>
</organism>
<dbReference type="PANTHER" id="PTHR10519:SF20">
    <property type="entry name" value="G-PROTEIN COUPLED RECEPTOR 156-RELATED"/>
    <property type="match status" value="1"/>
</dbReference>
<evidence type="ECO:0000256" key="6">
    <source>
        <dbReference type="ARBA" id="ARBA00023170"/>
    </source>
</evidence>
<evidence type="ECO:0000256" key="2">
    <source>
        <dbReference type="ARBA" id="ARBA00022692"/>
    </source>
</evidence>
<accession>A0A7S1GQD3</accession>
<evidence type="ECO:0000256" key="9">
    <source>
        <dbReference type="SAM" id="MobiDB-lite"/>
    </source>
</evidence>
<reference evidence="12" key="1">
    <citation type="submission" date="2021-01" db="EMBL/GenBank/DDBJ databases">
        <authorList>
            <person name="Corre E."/>
            <person name="Pelletier E."/>
            <person name="Niang G."/>
            <person name="Scheremetjew M."/>
            <person name="Finn R."/>
            <person name="Kale V."/>
            <person name="Holt S."/>
            <person name="Cochrane G."/>
            <person name="Meng A."/>
            <person name="Brown T."/>
            <person name="Cohen L."/>
        </authorList>
    </citation>
    <scope>NUCLEOTIDE SEQUENCE</scope>
    <source>
        <strain evidence="12">ECT3854</strain>
    </source>
</reference>
<proteinExistence type="predicted"/>
<keyword evidence="7" id="KW-0325">Glycoprotein</keyword>
<feature type="domain" description="G-protein coupled receptors family 3 profile" evidence="11">
    <location>
        <begin position="200"/>
        <end position="391"/>
    </location>
</feature>
<keyword evidence="5 10" id="KW-0472">Membrane</keyword>
<keyword evidence="8" id="KW-0807">Transducer</keyword>
<evidence type="ECO:0000256" key="5">
    <source>
        <dbReference type="ARBA" id="ARBA00023136"/>
    </source>
</evidence>
<dbReference type="GO" id="GO:0004965">
    <property type="term" value="F:G protein-coupled GABA receptor activity"/>
    <property type="evidence" value="ECO:0007669"/>
    <property type="project" value="InterPro"/>
</dbReference>
<evidence type="ECO:0000256" key="1">
    <source>
        <dbReference type="ARBA" id="ARBA00004141"/>
    </source>
</evidence>
<feature type="transmembrane region" description="Helical" evidence="10">
    <location>
        <begin position="204"/>
        <end position="224"/>
    </location>
</feature>
<feature type="transmembrane region" description="Helical" evidence="10">
    <location>
        <begin position="303"/>
        <end position="320"/>
    </location>
</feature>
<gene>
    <name evidence="12" type="ORF">CTEN0397_LOCUS15830</name>
</gene>
<dbReference type="GO" id="GO:0038039">
    <property type="term" value="C:G protein-coupled receptor heterodimeric complex"/>
    <property type="evidence" value="ECO:0007669"/>
    <property type="project" value="TreeGrafter"/>
</dbReference>
<dbReference type="InterPro" id="IPR002455">
    <property type="entry name" value="GPCR3_GABA-B"/>
</dbReference>
<keyword evidence="6" id="KW-0675">Receptor</keyword>
<feature type="compositionally biased region" description="Acidic residues" evidence="9">
    <location>
        <begin position="68"/>
        <end position="85"/>
    </location>
</feature>
<name>A0A7S1GQD3_CYCTE</name>
<feature type="region of interest" description="Disordered" evidence="9">
    <location>
        <begin position="61"/>
        <end position="86"/>
    </location>
</feature>
<evidence type="ECO:0000256" key="7">
    <source>
        <dbReference type="ARBA" id="ARBA00023180"/>
    </source>
</evidence>
<feature type="compositionally biased region" description="Polar residues" evidence="9">
    <location>
        <begin position="415"/>
        <end position="438"/>
    </location>
</feature>
<evidence type="ECO:0000259" key="11">
    <source>
        <dbReference type="PROSITE" id="PS50259"/>
    </source>
</evidence>
<dbReference type="PROSITE" id="PS50259">
    <property type="entry name" value="G_PROTEIN_RECEP_F3_4"/>
    <property type="match status" value="1"/>
</dbReference>
<dbReference type="EMBL" id="HBFW01024692">
    <property type="protein sequence ID" value="CAD8944626.1"/>
    <property type="molecule type" value="Transcribed_RNA"/>
</dbReference>
<feature type="region of interest" description="Disordered" evidence="9">
    <location>
        <begin position="401"/>
        <end position="438"/>
    </location>
</feature>
<feature type="transmembrane region" description="Helical" evidence="10">
    <location>
        <begin position="367"/>
        <end position="389"/>
    </location>
</feature>
<dbReference type="InterPro" id="IPR017978">
    <property type="entry name" value="GPCR_3_C"/>
</dbReference>
<dbReference type="PRINTS" id="PR01176">
    <property type="entry name" value="GABABRECEPTR"/>
</dbReference>
<evidence type="ECO:0000256" key="4">
    <source>
        <dbReference type="ARBA" id="ARBA00023040"/>
    </source>
</evidence>
<keyword evidence="2 10" id="KW-0812">Transmembrane</keyword>
<protein>
    <recommendedName>
        <fullName evidence="11">G-protein coupled receptors family 3 profile domain-containing protein</fullName>
    </recommendedName>
</protein>
<evidence type="ECO:0000313" key="12">
    <source>
        <dbReference type="EMBL" id="CAD8944626.1"/>
    </source>
</evidence>
<dbReference type="CDD" id="cd15047">
    <property type="entry name" value="7tmC_GABA-B-like"/>
    <property type="match status" value="1"/>
</dbReference>
<dbReference type="AlphaFoldDB" id="A0A7S1GQD3"/>
<keyword evidence="4" id="KW-0297">G-protein coupled receptor</keyword>
<sequence>MFNTYLYNISFQGATGFVKANNVTGTREPIGLQYAVMNGRRDDAAQKLRADISGILSFPYDDDNKNDNDDDDNNNYYYDNDDNDNGDSKRTVDSALLTLQPFVYFNGSTVQPPQLPPLVEDYRRISDTSRALGLAMCGLLLVMSVGWAVFTFVYRKRPAVKVAQPPFLYMTCAGTFCMGLSILPMSFQEPLPTRVLDIGCTVQLWLLSIGFTTSFSALFCKMWRLNKVMNKAKVFRRVSVKAKDILYPFLLLLGLNATVLVVWMSIDPLRWVRRELEGSSTDRFGRWTESIGRCQTSNAQRTILFFSLLFLINFVALLIANVESYRARDHPTEFHETQYVALSMLGVLELAIIGLPILFLLGNHPDAQFLVTSVLVALLCLLLLLPTFVPKFAKRKHRLQRHRVSRLEQPPARQPQGSHSSTASPVVRRGSSQNFLVA</sequence>
<comment type="subcellular location">
    <subcellularLocation>
        <location evidence="1">Membrane</location>
        <topology evidence="1">Multi-pass membrane protein</topology>
    </subcellularLocation>
</comment>
<evidence type="ECO:0000256" key="8">
    <source>
        <dbReference type="ARBA" id="ARBA00023224"/>
    </source>
</evidence>
<keyword evidence="3 10" id="KW-1133">Transmembrane helix</keyword>
<dbReference type="PANTHER" id="PTHR10519">
    <property type="entry name" value="GABA-B RECEPTOR"/>
    <property type="match status" value="1"/>
</dbReference>
<evidence type="ECO:0000256" key="3">
    <source>
        <dbReference type="ARBA" id="ARBA00022989"/>
    </source>
</evidence>